<reference evidence="1" key="2">
    <citation type="submission" date="2022-01" db="EMBL/GenBank/DDBJ databases">
        <authorList>
            <person name="Yamashiro T."/>
            <person name="Shiraishi A."/>
            <person name="Satake H."/>
            <person name="Nakayama K."/>
        </authorList>
    </citation>
    <scope>NUCLEOTIDE SEQUENCE</scope>
</reference>
<proteinExistence type="predicted"/>
<name>A0ABQ4Z0F0_9ASTR</name>
<evidence type="ECO:0000313" key="2">
    <source>
        <dbReference type="Proteomes" id="UP001151760"/>
    </source>
</evidence>
<organism evidence="1 2">
    <name type="scientific">Tanacetum coccineum</name>
    <dbReference type="NCBI Taxonomy" id="301880"/>
    <lineage>
        <taxon>Eukaryota</taxon>
        <taxon>Viridiplantae</taxon>
        <taxon>Streptophyta</taxon>
        <taxon>Embryophyta</taxon>
        <taxon>Tracheophyta</taxon>
        <taxon>Spermatophyta</taxon>
        <taxon>Magnoliopsida</taxon>
        <taxon>eudicotyledons</taxon>
        <taxon>Gunneridae</taxon>
        <taxon>Pentapetalae</taxon>
        <taxon>asterids</taxon>
        <taxon>campanulids</taxon>
        <taxon>Asterales</taxon>
        <taxon>Asteraceae</taxon>
        <taxon>Asteroideae</taxon>
        <taxon>Anthemideae</taxon>
        <taxon>Anthemidinae</taxon>
        <taxon>Tanacetum</taxon>
    </lineage>
</organism>
<accession>A0ABQ4Z0F0</accession>
<protein>
    <submittedName>
        <fullName evidence="1">Uncharacterized protein</fullName>
    </submittedName>
</protein>
<evidence type="ECO:0000313" key="1">
    <source>
        <dbReference type="EMBL" id="GJS83240.1"/>
    </source>
</evidence>
<reference evidence="1" key="1">
    <citation type="journal article" date="2022" name="Int. J. Mol. Sci.">
        <title>Draft Genome of Tanacetum Coccineum: Genomic Comparison of Closely Related Tanacetum-Family Plants.</title>
        <authorList>
            <person name="Yamashiro T."/>
            <person name="Shiraishi A."/>
            <person name="Nakayama K."/>
            <person name="Satake H."/>
        </authorList>
    </citation>
    <scope>NUCLEOTIDE SEQUENCE</scope>
</reference>
<dbReference type="EMBL" id="BQNB010010885">
    <property type="protein sequence ID" value="GJS83240.1"/>
    <property type="molecule type" value="Genomic_DNA"/>
</dbReference>
<sequence>MVGAVKKWQKSDPQNSKDTWIKCGSLRSVDKIKIGLMARAKKAGTTYITQIDNHIAELTVRETMDFSARCVGEGFTEIVRRWSNEEQELLSQLALLTSMLFRGSDDYDQTEEPEDLLLRDQCLD</sequence>
<keyword evidence="2" id="KW-1185">Reference proteome</keyword>
<dbReference type="Proteomes" id="UP001151760">
    <property type="component" value="Unassembled WGS sequence"/>
</dbReference>
<comment type="caution">
    <text evidence="1">The sequence shown here is derived from an EMBL/GenBank/DDBJ whole genome shotgun (WGS) entry which is preliminary data.</text>
</comment>
<gene>
    <name evidence="1" type="ORF">Tco_0749781</name>
</gene>